<feature type="region of interest" description="Disordered" evidence="1">
    <location>
        <begin position="77"/>
        <end position="114"/>
    </location>
</feature>
<evidence type="ECO:0000313" key="2">
    <source>
        <dbReference type="EMBL" id="CAB3388974.1"/>
    </source>
</evidence>
<keyword evidence="3" id="KW-1185">Reference proteome</keyword>
<feature type="compositionally biased region" description="Low complexity" evidence="1">
    <location>
        <begin position="89"/>
        <end position="99"/>
    </location>
</feature>
<organism evidence="2 3">
    <name type="scientific">Cloeon dipterum</name>
    <dbReference type="NCBI Taxonomy" id="197152"/>
    <lineage>
        <taxon>Eukaryota</taxon>
        <taxon>Metazoa</taxon>
        <taxon>Ecdysozoa</taxon>
        <taxon>Arthropoda</taxon>
        <taxon>Hexapoda</taxon>
        <taxon>Insecta</taxon>
        <taxon>Pterygota</taxon>
        <taxon>Palaeoptera</taxon>
        <taxon>Ephemeroptera</taxon>
        <taxon>Pisciforma</taxon>
        <taxon>Baetidae</taxon>
        <taxon>Cloeon</taxon>
    </lineage>
</organism>
<gene>
    <name evidence="2" type="ORF">CLODIP_2_CD15255</name>
</gene>
<name>A0A8S1E497_9INSE</name>
<reference evidence="2 3" key="1">
    <citation type="submission" date="2020-04" db="EMBL/GenBank/DDBJ databases">
        <authorList>
            <person name="Alioto T."/>
            <person name="Alioto T."/>
            <person name="Gomez Garrido J."/>
        </authorList>
    </citation>
    <scope>NUCLEOTIDE SEQUENCE [LARGE SCALE GENOMIC DNA]</scope>
</reference>
<feature type="compositionally biased region" description="Basic and acidic residues" evidence="1">
    <location>
        <begin position="104"/>
        <end position="114"/>
    </location>
</feature>
<proteinExistence type="predicted"/>
<accession>A0A8S1E497</accession>
<protein>
    <submittedName>
        <fullName evidence="2">Uncharacterized protein</fullName>
    </submittedName>
</protein>
<dbReference type="Proteomes" id="UP000494165">
    <property type="component" value="Unassembled WGS sequence"/>
</dbReference>
<sequence>MFVYIVQTPRFQLGKAFHESISAPKTSAIVCRRFADRVRQLISALSPAKPRSLISFAGIMLHREFTFTEDIDYGQGQHDKIDQAGKQRSAVQAAAAGEAADGEDSGHEGDSPRV</sequence>
<evidence type="ECO:0000313" key="3">
    <source>
        <dbReference type="Proteomes" id="UP000494165"/>
    </source>
</evidence>
<evidence type="ECO:0000256" key="1">
    <source>
        <dbReference type="SAM" id="MobiDB-lite"/>
    </source>
</evidence>
<comment type="caution">
    <text evidence="2">The sequence shown here is derived from an EMBL/GenBank/DDBJ whole genome shotgun (WGS) entry which is preliminary data.</text>
</comment>
<dbReference type="AlphaFoldDB" id="A0A8S1E497"/>
<dbReference type="EMBL" id="CADEPI010001048">
    <property type="protein sequence ID" value="CAB3388974.1"/>
    <property type="molecule type" value="Genomic_DNA"/>
</dbReference>